<evidence type="ECO:0000256" key="1">
    <source>
        <dbReference type="ARBA" id="ARBA00001933"/>
    </source>
</evidence>
<dbReference type="eggNOG" id="arCOG07389">
    <property type="taxonomic scope" value="Archaea"/>
</dbReference>
<organism evidence="4 5">
    <name type="scientific">Halosimplex carlsbadense 2-9-1</name>
    <dbReference type="NCBI Taxonomy" id="797114"/>
    <lineage>
        <taxon>Archaea</taxon>
        <taxon>Methanobacteriati</taxon>
        <taxon>Methanobacteriota</taxon>
        <taxon>Stenosarchaea group</taxon>
        <taxon>Halobacteria</taxon>
        <taxon>Halobacteriales</taxon>
        <taxon>Haloarculaceae</taxon>
        <taxon>Halosimplex</taxon>
    </lineage>
</organism>
<evidence type="ECO:0000313" key="5">
    <source>
        <dbReference type="Proteomes" id="UP000011626"/>
    </source>
</evidence>
<dbReference type="AlphaFoldDB" id="M0CUI9"/>
<reference evidence="4 5" key="1">
    <citation type="journal article" date="2014" name="PLoS Genet.">
        <title>Phylogenetically driven sequencing of extremely halophilic archaea reveals strategies for static and dynamic osmo-response.</title>
        <authorList>
            <person name="Becker E.A."/>
            <person name="Seitzer P.M."/>
            <person name="Tritt A."/>
            <person name="Larsen D."/>
            <person name="Krusor M."/>
            <person name="Yao A.I."/>
            <person name="Wu D."/>
            <person name="Madern D."/>
            <person name="Eisen J.A."/>
            <person name="Darling A.E."/>
            <person name="Facciotti M.T."/>
        </authorList>
    </citation>
    <scope>NUCLEOTIDE SEQUENCE [LARGE SCALE GENOMIC DNA]</scope>
    <source>
        <strain evidence="4 5">2-9-1</strain>
    </source>
</reference>
<dbReference type="InterPro" id="IPR018319">
    <property type="entry name" value="SelA-like"/>
</dbReference>
<dbReference type="SUPFAM" id="SSF53383">
    <property type="entry name" value="PLP-dependent transferases"/>
    <property type="match status" value="1"/>
</dbReference>
<evidence type="ECO:0000313" key="4">
    <source>
        <dbReference type="EMBL" id="ELZ26910.1"/>
    </source>
</evidence>
<dbReference type="InterPro" id="IPR015424">
    <property type="entry name" value="PyrdxlP-dep_Trfase"/>
</dbReference>
<dbReference type="InterPro" id="IPR015421">
    <property type="entry name" value="PyrdxlP-dep_Trfase_major"/>
</dbReference>
<accession>M0CUI9</accession>
<dbReference type="Gene3D" id="3.40.640.10">
    <property type="entry name" value="Type I PLP-dependent aspartate aminotransferase-like (Major domain)"/>
    <property type="match status" value="1"/>
</dbReference>
<keyword evidence="2 3" id="KW-0663">Pyridoxal phosphate</keyword>
<comment type="cofactor">
    <cofactor evidence="1 3">
        <name>pyridoxal 5'-phosphate</name>
        <dbReference type="ChEBI" id="CHEBI:597326"/>
    </cofactor>
</comment>
<proteinExistence type="predicted"/>
<evidence type="ECO:0000256" key="2">
    <source>
        <dbReference type="ARBA" id="ARBA00022898"/>
    </source>
</evidence>
<dbReference type="STRING" id="797114.C475_08246"/>
<dbReference type="PANTHER" id="PTHR32328">
    <property type="entry name" value="L-SERYL-TRNA(SEC) SELENIUM TRANSFERASE"/>
    <property type="match status" value="1"/>
</dbReference>
<keyword evidence="5" id="KW-1185">Reference proteome</keyword>
<dbReference type="Proteomes" id="UP000011626">
    <property type="component" value="Unassembled WGS sequence"/>
</dbReference>
<dbReference type="GO" id="GO:0004125">
    <property type="term" value="F:L-seryl-tRNA(Sec) selenium transferase activity"/>
    <property type="evidence" value="ECO:0007669"/>
    <property type="project" value="TreeGrafter"/>
</dbReference>
<dbReference type="Pfam" id="PF03841">
    <property type="entry name" value="SelA"/>
    <property type="match status" value="1"/>
</dbReference>
<dbReference type="EMBL" id="AOIU01000018">
    <property type="protein sequence ID" value="ELZ26910.1"/>
    <property type="molecule type" value="Genomic_DNA"/>
</dbReference>
<feature type="modified residue" description="N6-(pyridoxal phosphate)lysine" evidence="3">
    <location>
        <position position="268"/>
    </location>
</feature>
<gene>
    <name evidence="4" type="ORF">C475_08246</name>
</gene>
<evidence type="ECO:0000256" key="3">
    <source>
        <dbReference type="PIRSR" id="PIRSR618319-50"/>
    </source>
</evidence>
<sequence>MGADDEETGVGHVRRSLRERETVANLHVRSATGLRTAVRDFNRDSREPDTMTDGSVYEELGVSTVVNAAGTKTRIGGSRIRPEAREAMDRAAEAFVRLSDLQAAASDRIAEVTGAEAGYVTNGAAGALLLAAAASIAGTDPGTMARLPDTEGVADEIVMPRTHRTGYDHALRTAGATIVDVGTNDATLGTGARNVEPWEYTDAIGEDTAAVAHVYKAYEGPPLAEICEIAHDHGVPVIVDAAAELPPKSNLSWFTDQGADLVAFSGGKGIRGPQTTGILAGRADLIESVAAQHLDTHATASVWDPPERLLDADRFDGVPRQGVGRPLKVGKEELVGLLAALDAFLAEDHEALGREWRERAERVAADLDGLDGLSTTIEDGAKSVAPTVSVTVDAETAGRSAAALVLALRREDPRVFVGADGVDGGVFTVSPICLTDGEADHVVARIRSNLGSESGN</sequence>
<name>M0CUI9_9EURY</name>
<comment type="caution">
    <text evidence="4">The sequence shown here is derived from an EMBL/GenBank/DDBJ whole genome shotgun (WGS) entry which is preliminary data.</text>
</comment>
<protein>
    <submittedName>
        <fullName evidence="4">Selenocysteine synthase</fullName>
    </submittedName>
</protein>
<dbReference type="PANTHER" id="PTHR32328:SF0">
    <property type="entry name" value="L-SERYL-TRNA(SEC) SELENIUM TRANSFERASE"/>
    <property type="match status" value="1"/>
</dbReference>
<dbReference type="PATRIC" id="fig|797114.5.peg.1681"/>